<accession>A0A1N7HC04</accession>
<dbReference type="STRING" id="1344003.SAMN05445060_3926"/>
<dbReference type="Proteomes" id="UP000186218">
    <property type="component" value="Unassembled WGS sequence"/>
</dbReference>
<dbReference type="AlphaFoldDB" id="A0A1N7HC04"/>
<evidence type="ECO:0000313" key="2">
    <source>
        <dbReference type="Proteomes" id="UP000186218"/>
    </source>
</evidence>
<dbReference type="RefSeq" id="WP_076482718.1">
    <property type="nucleotide sequence ID" value="NZ_FTNT01000014.1"/>
</dbReference>
<protein>
    <submittedName>
        <fullName evidence="1">Uncharacterized protein</fullName>
    </submittedName>
</protein>
<organism evidence="1 2">
    <name type="scientific">Williamsia sterculiae</name>
    <dbReference type="NCBI Taxonomy" id="1344003"/>
    <lineage>
        <taxon>Bacteria</taxon>
        <taxon>Bacillati</taxon>
        <taxon>Actinomycetota</taxon>
        <taxon>Actinomycetes</taxon>
        <taxon>Mycobacteriales</taxon>
        <taxon>Nocardiaceae</taxon>
        <taxon>Williamsia</taxon>
    </lineage>
</organism>
<evidence type="ECO:0000313" key="1">
    <source>
        <dbReference type="EMBL" id="SIS22220.1"/>
    </source>
</evidence>
<name>A0A1N7HC04_9NOCA</name>
<sequence length="75" mass="8210">MTRRLKYTCQTCGHGTKSITRYCISHRPPDATPPVTADRGVVQLAGIALTPTQAVRLADQLVDIAETITRSETTR</sequence>
<proteinExistence type="predicted"/>
<keyword evidence="2" id="KW-1185">Reference proteome</keyword>
<reference evidence="1 2" key="1">
    <citation type="submission" date="2017-01" db="EMBL/GenBank/DDBJ databases">
        <authorList>
            <person name="Mah S.A."/>
            <person name="Swanson W.J."/>
            <person name="Moy G.W."/>
            <person name="Vacquier V.D."/>
        </authorList>
    </citation>
    <scope>NUCLEOTIDE SEQUENCE [LARGE SCALE GENOMIC DNA]</scope>
    <source>
        <strain evidence="1 2">CPCC 203464</strain>
    </source>
</reference>
<dbReference type="EMBL" id="FTNT01000014">
    <property type="protein sequence ID" value="SIS22220.1"/>
    <property type="molecule type" value="Genomic_DNA"/>
</dbReference>
<gene>
    <name evidence="1" type="ORF">SAMN05445060_3926</name>
</gene>